<dbReference type="Gene3D" id="3.40.50.850">
    <property type="entry name" value="Isochorismatase-like"/>
    <property type="match status" value="1"/>
</dbReference>
<dbReference type="InterPro" id="IPR036380">
    <property type="entry name" value="Isochorismatase-like_sf"/>
</dbReference>
<evidence type="ECO:0000256" key="5">
    <source>
        <dbReference type="ARBA" id="ARBA00037900"/>
    </source>
</evidence>
<keyword evidence="10" id="KW-1185">Reference proteome</keyword>
<sequence length="198" mass="20923">MTMNGTQFRTGDITPQDALLIIDMQNDFMPGGALPVPDGPALLPVINQLSRAGFRAVIASQDWHPAGHCSFREQGGLWPIHCLAGSHGAALLDGLDQAHVTHVIRKGLAPTADSNSAFYDDAGTATGLTSLLQGLGIRRVFLCGVALEVCVLATARHAVRDGFETFIIRNATAGIKSPSASLTGQAEHIAFPEFREAP</sequence>
<protein>
    <recommendedName>
        <fullName evidence="6">nicotinamidase</fullName>
        <ecNumber evidence="6">3.5.1.19</ecNumber>
    </recommendedName>
    <alternativeName>
        <fullName evidence="7">Nicotinamide deamidase</fullName>
    </alternativeName>
</protein>
<evidence type="ECO:0000256" key="4">
    <source>
        <dbReference type="ARBA" id="ARBA00022801"/>
    </source>
</evidence>
<dbReference type="Pfam" id="PF00857">
    <property type="entry name" value="Isochorismatase"/>
    <property type="match status" value="1"/>
</dbReference>
<dbReference type="EMBL" id="PDLY01000002">
    <property type="protein sequence ID" value="MBA5727262.1"/>
    <property type="molecule type" value="Genomic_DNA"/>
</dbReference>
<dbReference type="InterPro" id="IPR000868">
    <property type="entry name" value="Isochorismatase-like_dom"/>
</dbReference>
<organism evidence="9 10">
    <name type="scientific">Bombella mellum</name>
    <dbReference type="NCBI Taxonomy" id="2039288"/>
    <lineage>
        <taxon>Bacteria</taxon>
        <taxon>Pseudomonadati</taxon>
        <taxon>Pseudomonadota</taxon>
        <taxon>Alphaproteobacteria</taxon>
        <taxon>Acetobacterales</taxon>
        <taxon>Acetobacteraceae</taxon>
        <taxon>Bombella</taxon>
    </lineage>
</organism>
<gene>
    <name evidence="9" type="ORF">CPA56_04570</name>
</gene>
<accession>A0ABR5ZSG8</accession>
<dbReference type="RefSeq" id="WP_182040852.1">
    <property type="nucleotide sequence ID" value="NZ_PDLY01000002.1"/>
</dbReference>
<comment type="caution">
    <text evidence="9">The sequence shown here is derived from an EMBL/GenBank/DDBJ whole genome shotgun (WGS) entry which is preliminary data.</text>
</comment>
<evidence type="ECO:0000313" key="10">
    <source>
        <dbReference type="Proteomes" id="UP000765338"/>
    </source>
</evidence>
<evidence type="ECO:0000256" key="3">
    <source>
        <dbReference type="ARBA" id="ARBA00022723"/>
    </source>
</evidence>
<dbReference type="PANTHER" id="PTHR11080">
    <property type="entry name" value="PYRAZINAMIDASE/NICOTINAMIDASE"/>
    <property type="match status" value="1"/>
</dbReference>
<proteinExistence type="inferred from homology"/>
<evidence type="ECO:0000256" key="2">
    <source>
        <dbReference type="ARBA" id="ARBA00022642"/>
    </source>
</evidence>
<keyword evidence="4" id="KW-0378">Hydrolase</keyword>
<dbReference type="PANTHER" id="PTHR11080:SF2">
    <property type="entry name" value="LD05707P"/>
    <property type="match status" value="1"/>
</dbReference>
<comment type="similarity">
    <text evidence="1">Belongs to the isochorismatase family.</text>
</comment>
<feature type="domain" description="Isochorismatase-like" evidence="8">
    <location>
        <begin position="18"/>
        <end position="176"/>
    </location>
</feature>
<evidence type="ECO:0000256" key="1">
    <source>
        <dbReference type="ARBA" id="ARBA00006336"/>
    </source>
</evidence>
<dbReference type="SUPFAM" id="SSF52499">
    <property type="entry name" value="Isochorismatase-like hydrolases"/>
    <property type="match status" value="1"/>
</dbReference>
<reference evidence="9 10" key="1">
    <citation type="submission" date="2017-10" db="EMBL/GenBank/DDBJ databases">
        <authorList>
            <person name="Jakob F."/>
        </authorList>
    </citation>
    <scope>NUCLEOTIDE SEQUENCE [LARGE SCALE GENOMIC DNA]</scope>
    <source>
        <strain evidence="9 10">TMW 2.1889</strain>
    </source>
</reference>
<name>A0ABR5ZSG8_9PROT</name>
<evidence type="ECO:0000313" key="9">
    <source>
        <dbReference type="EMBL" id="MBA5727262.1"/>
    </source>
</evidence>
<evidence type="ECO:0000256" key="7">
    <source>
        <dbReference type="ARBA" id="ARBA00043224"/>
    </source>
</evidence>
<dbReference type="EC" id="3.5.1.19" evidence="6"/>
<evidence type="ECO:0000259" key="8">
    <source>
        <dbReference type="Pfam" id="PF00857"/>
    </source>
</evidence>
<dbReference type="Proteomes" id="UP000765338">
    <property type="component" value="Unassembled WGS sequence"/>
</dbReference>
<keyword evidence="2" id="KW-0662">Pyridine nucleotide biosynthesis</keyword>
<evidence type="ECO:0000256" key="6">
    <source>
        <dbReference type="ARBA" id="ARBA00039017"/>
    </source>
</evidence>
<comment type="pathway">
    <text evidence="5">Cofactor biosynthesis; nicotinate biosynthesis; nicotinate from nicotinamide: step 1/1.</text>
</comment>
<keyword evidence="3" id="KW-0479">Metal-binding</keyword>
<dbReference type="InterPro" id="IPR052347">
    <property type="entry name" value="Isochorismatase_Nicotinamidase"/>
</dbReference>